<sequence length="156" mass="16507">MDNYAIFGLVLGCMSAILDLLGLAIPYWNYVDAGFISVNKGLWVACIGIVGCGPIPDVPGELVAVRALMVFSLLLMIAAVVCFLLQKFMMKDKVILTKVAAFVAVSAGILMEFGTVLYAFSPKVSTSIISLHAGFGLCVIASLFGIFGGVCMRKAT</sequence>
<comment type="caution">
    <text evidence="2">The sequence shown here is derived from an EMBL/GenBank/DDBJ whole genome shotgun (WGS) entry which is preliminary data.</text>
</comment>
<evidence type="ECO:0000313" key="3">
    <source>
        <dbReference type="Proteomes" id="UP000828390"/>
    </source>
</evidence>
<feature type="transmembrane region" description="Helical" evidence="1">
    <location>
        <begin position="62"/>
        <end position="85"/>
    </location>
</feature>
<keyword evidence="1" id="KW-0472">Membrane</keyword>
<keyword evidence="1" id="KW-1133">Transmembrane helix</keyword>
<accession>A0A9D3YND7</accession>
<evidence type="ECO:0000313" key="2">
    <source>
        <dbReference type="EMBL" id="KAH3703176.1"/>
    </source>
</evidence>
<dbReference type="Proteomes" id="UP000828390">
    <property type="component" value="Unassembled WGS sequence"/>
</dbReference>
<dbReference type="Gene3D" id="1.20.140.150">
    <property type="match status" value="1"/>
</dbReference>
<name>A0A9D3YND7_DREPO</name>
<organism evidence="2 3">
    <name type="scientific">Dreissena polymorpha</name>
    <name type="common">Zebra mussel</name>
    <name type="synonym">Mytilus polymorpha</name>
    <dbReference type="NCBI Taxonomy" id="45954"/>
    <lineage>
        <taxon>Eukaryota</taxon>
        <taxon>Metazoa</taxon>
        <taxon>Spiralia</taxon>
        <taxon>Lophotrochozoa</taxon>
        <taxon>Mollusca</taxon>
        <taxon>Bivalvia</taxon>
        <taxon>Autobranchia</taxon>
        <taxon>Heteroconchia</taxon>
        <taxon>Euheterodonta</taxon>
        <taxon>Imparidentia</taxon>
        <taxon>Neoheterodontei</taxon>
        <taxon>Myida</taxon>
        <taxon>Dreissenoidea</taxon>
        <taxon>Dreissenidae</taxon>
        <taxon>Dreissena</taxon>
    </lineage>
</organism>
<dbReference type="AlphaFoldDB" id="A0A9D3YND7"/>
<reference evidence="2" key="1">
    <citation type="journal article" date="2019" name="bioRxiv">
        <title>The Genome of the Zebra Mussel, Dreissena polymorpha: A Resource for Invasive Species Research.</title>
        <authorList>
            <person name="McCartney M.A."/>
            <person name="Auch B."/>
            <person name="Kono T."/>
            <person name="Mallez S."/>
            <person name="Zhang Y."/>
            <person name="Obille A."/>
            <person name="Becker A."/>
            <person name="Abrahante J.E."/>
            <person name="Garbe J."/>
            <person name="Badalamenti J.P."/>
            <person name="Herman A."/>
            <person name="Mangelson H."/>
            <person name="Liachko I."/>
            <person name="Sullivan S."/>
            <person name="Sone E.D."/>
            <person name="Koren S."/>
            <person name="Silverstein K.A.T."/>
            <person name="Beckman K.B."/>
            <person name="Gohl D.M."/>
        </authorList>
    </citation>
    <scope>NUCLEOTIDE SEQUENCE</scope>
    <source>
        <strain evidence="2">Duluth1</strain>
        <tissue evidence="2">Whole animal</tissue>
    </source>
</reference>
<feature type="transmembrane region" description="Helical" evidence="1">
    <location>
        <begin position="132"/>
        <end position="152"/>
    </location>
</feature>
<dbReference type="EMBL" id="JAIWYP010000015">
    <property type="protein sequence ID" value="KAH3703176.1"/>
    <property type="molecule type" value="Genomic_DNA"/>
</dbReference>
<protein>
    <submittedName>
        <fullName evidence="2">Uncharacterized protein</fullName>
    </submittedName>
</protein>
<keyword evidence="3" id="KW-1185">Reference proteome</keyword>
<gene>
    <name evidence="2" type="ORF">DPMN_078207</name>
</gene>
<reference evidence="2" key="2">
    <citation type="submission" date="2020-11" db="EMBL/GenBank/DDBJ databases">
        <authorList>
            <person name="McCartney M.A."/>
            <person name="Auch B."/>
            <person name="Kono T."/>
            <person name="Mallez S."/>
            <person name="Becker A."/>
            <person name="Gohl D.M."/>
            <person name="Silverstein K.A.T."/>
            <person name="Koren S."/>
            <person name="Bechman K.B."/>
            <person name="Herman A."/>
            <person name="Abrahante J.E."/>
            <person name="Garbe J."/>
        </authorList>
    </citation>
    <scope>NUCLEOTIDE SEQUENCE</scope>
    <source>
        <strain evidence="2">Duluth1</strain>
        <tissue evidence="2">Whole animal</tissue>
    </source>
</reference>
<keyword evidence="1" id="KW-0812">Transmembrane</keyword>
<proteinExistence type="predicted"/>
<feature type="transmembrane region" description="Helical" evidence="1">
    <location>
        <begin position="97"/>
        <end position="120"/>
    </location>
</feature>
<evidence type="ECO:0000256" key="1">
    <source>
        <dbReference type="SAM" id="Phobius"/>
    </source>
</evidence>
<feature type="transmembrane region" description="Helical" evidence="1">
    <location>
        <begin position="6"/>
        <end position="28"/>
    </location>
</feature>